<dbReference type="Proteomes" id="UP000654075">
    <property type="component" value="Unassembled WGS sequence"/>
</dbReference>
<proteinExistence type="predicted"/>
<name>A0A813GMP0_POLGL</name>
<dbReference type="OrthoDB" id="492115at2759"/>
<comment type="caution">
    <text evidence="4">The sequence shown here is derived from an EMBL/GenBank/DDBJ whole genome shotgun (WGS) entry which is preliminary data.</text>
</comment>
<keyword evidence="5" id="KW-1185">Reference proteome</keyword>
<gene>
    <name evidence="4" type="ORF">PGLA1383_LOCUS43197</name>
</gene>
<protein>
    <submittedName>
        <fullName evidence="4">Uncharacterized protein</fullName>
    </submittedName>
</protein>
<evidence type="ECO:0000256" key="1">
    <source>
        <dbReference type="SAM" id="Coils"/>
    </source>
</evidence>
<feature type="region of interest" description="Disordered" evidence="2">
    <location>
        <begin position="1"/>
        <end position="21"/>
    </location>
</feature>
<evidence type="ECO:0000313" key="4">
    <source>
        <dbReference type="EMBL" id="CAE8626250.1"/>
    </source>
</evidence>
<organism evidence="4 5">
    <name type="scientific">Polarella glacialis</name>
    <name type="common">Dinoflagellate</name>
    <dbReference type="NCBI Taxonomy" id="89957"/>
    <lineage>
        <taxon>Eukaryota</taxon>
        <taxon>Sar</taxon>
        <taxon>Alveolata</taxon>
        <taxon>Dinophyceae</taxon>
        <taxon>Suessiales</taxon>
        <taxon>Suessiaceae</taxon>
        <taxon>Polarella</taxon>
    </lineage>
</organism>
<feature type="compositionally biased region" description="Polar residues" evidence="2">
    <location>
        <begin position="594"/>
        <end position="605"/>
    </location>
</feature>
<dbReference type="EMBL" id="CAJNNV010028939">
    <property type="protein sequence ID" value="CAE8626250.1"/>
    <property type="molecule type" value="Genomic_DNA"/>
</dbReference>
<evidence type="ECO:0000256" key="2">
    <source>
        <dbReference type="SAM" id="MobiDB-lite"/>
    </source>
</evidence>
<accession>A0A813GMP0</accession>
<sequence length="686" mass="74220">MATATALLLTPAGSTATTGAGGAPRLRCWDMPYQAMDPKRPMVAKSTRCPPRERSRILQRSRLVSNCPTPRKDLDSTRFPLLEEQSCARNGLAYDKGKLNQPSSPALGKAVATPRGAASLAALRVLSCDPGSPIPPQNLALQSEDVLDAATDWEVGEDEEANATGPVTRGLNLNSDAKERFYGTLSGPQVQAELQRLATVFQGMFRDFGVVKDWVAHLADEQAAEQARNGGLEENIIPNLQNICEDLETRMQDLTEKVIVADRRGVEASSACEEVLSTQEVIVADRRGVEASSACEEVLSTQEVISNRLELLEMRLATCEDQGEALELFRSAADNQAVDVTEALAELRGRLDRSDGDSEAVAELLKVVGEETSSRFQENAAKAAQLTERLDAMAGLEAETRATVAGLEDETRAAMAGLEGGTRAVTQQASFLDQRLGVLEGQTKVVKEEQASALKRSETFHADSARKSKSLKTQQERFSLRIGSLEELAQEFNTAVEDCNSEMHSAAEESKEHVDSIGRKVEMLEAQLNTSQVQHGEAEEVVTSRLATMGRRVDALEETSNLFSKAAARIAGAPVSALKKRVIFDYEHEEPDSRGTTPELNSRAATPSLVGEDSRATTPALSEDSRPTSPDSTWLPALVESQDVQSLDQAPTVHHLWLVGSLLHVVRLCTAAPVVPYCIPASFLHA</sequence>
<evidence type="ECO:0000313" key="5">
    <source>
        <dbReference type="Proteomes" id="UP000654075"/>
    </source>
</evidence>
<feature type="region of interest" description="Disordered" evidence="2">
    <location>
        <begin position="588"/>
        <end position="634"/>
    </location>
</feature>
<evidence type="ECO:0000256" key="3">
    <source>
        <dbReference type="SAM" id="SignalP"/>
    </source>
</evidence>
<feature type="signal peptide" evidence="3">
    <location>
        <begin position="1"/>
        <end position="16"/>
    </location>
</feature>
<dbReference type="AlphaFoldDB" id="A0A813GMP0"/>
<reference evidence="4" key="1">
    <citation type="submission" date="2021-02" db="EMBL/GenBank/DDBJ databases">
        <authorList>
            <person name="Dougan E. K."/>
            <person name="Rhodes N."/>
            <person name="Thang M."/>
            <person name="Chan C."/>
        </authorList>
    </citation>
    <scope>NUCLEOTIDE SEQUENCE</scope>
</reference>
<keyword evidence="3" id="KW-0732">Signal</keyword>
<feature type="chain" id="PRO_5032294373" evidence="3">
    <location>
        <begin position="17"/>
        <end position="686"/>
    </location>
</feature>
<keyword evidence="1" id="KW-0175">Coiled coil</keyword>
<feature type="coiled-coil region" evidence="1">
    <location>
        <begin position="237"/>
        <end position="264"/>
    </location>
</feature>